<dbReference type="GO" id="GO:0099503">
    <property type="term" value="C:secretory vesicle"/>
    <property type="evidence" value="ECO:0007669"/>
    <property type="project" value="TreeGrafter"/>
</dbReference>
<dbReference type="PANTHER" id="PTHR45999">
    <property type="entry name" value="UNC-13-4A, ISOFORM B"/>
    <property type="match status" value="1"/>
</dbReference>
<dbReference type="GO" id="GO:0006887">
    <property type="term" value="P:exocytosis"/>
    <property type="evidence" value="ECO:0007669"/>
    <property type="project" value="UniProtKB-KW"/>
</dbReference>
<evidence type="ECO:0000313" key="4">
    <source>
        <dbReference type="Proteomes" id="UP000762676"/>
    </source>
</evidence>
<evidence type="ECO:0000313" key="3">
    <source>
        <dbReference type="EMBL" id="GFS04807.1"/>
    </source>
</evidence>
<feature type="region of interest" description="Disordered" evidence="2">
    <location>
        <begin position="74"/>
        <end position="112"/>
    </location>
</feature>
<evidence type="ECO:0000256" key="1">
    <source>
        <dbReference type="ARBA" id="ARBA00022483"/>
    </source>
</evidence>
<gene>
    <name evidence="3" type="ORF">ElyMa_002920600</name>
</gene>
<feature type="region of interest" description="Disordered" evidence="2">
    <location>
        <begin position="758"/>
        <end position="795"/>
    </location>
</feature>
<feature type="region of interest" description="Disordered" evidence="2">
    <location>
        <begin position="1094"/>
        <end position="1114"/>
    </location>
</feature>
<evidence type="ECO:0000256" key="2">
    <source>
        <dbReference type="SAM" id="MobiDB-lite"/>
    </source>
</evidence>
<accession>A0AAV4I5P0</accession>
<protein>
    <submittedName>
        <fullName evidence="3">Uncharacterized protein</fullName>
    </submittedName>
</protein>
<feature type="compositionally biased region" description="Pro residues" evidence="2">
    <location>
        <begin position="74"/>
        <end position="84"/>
    </location>
</feature>
<feature type="compositionally biased region" description="Low complexity" evidence="2">
    <location>
        <begin position="88"/>
        <end position="98"/>
    </location>
</feature>
<dbReference type="InterPro" id="IPR052095">
    <property type="entry name" value="UNC-13_domain"/>
</dbReference>
<feature type="region of interest" description="Disordered" evidence="2">
    <location>
        <begin position="1253"/>
        <end position="1292"/>
    </location>
</feature>
<feature type="region of interest" description="Disordered" evidence="2">
    <location>
        <begin position="1306"/>
        <end position="1341"/>
    </location>
</feature>
<feature type="compositionally biased region" description="Basic and acidic residues" evidence="2">
    <location>
        <begin position="776"/>
        <end position="786"/>
    </location>
</feature>
<feature type="compositionally biased region" description="Polar residues" evidence="2">
    <location>
        <begin position="808"/>
        <end position="817"/>
    </location>
</feature>
<keyword evidence="4" id="KW-1185">Reference proteome</keyword>
<dbReference type="Proteomes" id="UP000762676">
    <property type="component" value="Unassembled WGS sequence"/>
</dbReference>
<feature type="compositionally biased region" description="Basic and acidic residues" evidence="2">
    <location>
        <begin position="1258"/>
        <end position="1273"/>
    </location>
</feature>
<keyword evidence="1" id="KW-0268">Exocytosis</keyword>
<reference evidence="3 4" key="1">
    <citation type="journal article" date="2021" name="Elife">
        <title>Chloroplast acquisition without the gene transfer in kleptoplastic sea slugs, Plakobranchus ocellatus.</title>
        <authorList>
            <person name="Maeda T."/>
            <person name="Takahashi S."/>
            <person name="Yoshida T."/>
            <person name="Shimamura S."/>
            <person name="Takaki Y."/>
            <person name="Nagai Y."/>
            <person name="Toyoda A."/>
            <person name="Suzuki Y."/>
            <person name="Arimoto A."/>
            <person name="Ishii H."/>
            <person name="Satoh N."/>
            <person name="Nishiyama T."/>
            <person name="Hasebe M."/>
            <person name="Maruyama T."/>
            <person name="Minagawa J."/>
            <person name="Obokata J."/>
            <person name="Shigenobu S."/>
        </authorList>
    </citation>
    <scope>NUCLEOTIDE SEQUENCE [LARGE SCALE GENOMIC DNA]</scope>
</reference>
<feature type="region of interest" description="Disordered" evidence="2">
    <location>
        <begin position="808"/>
        <end position="844"/>
    </location>
</feature>
<dbReference type="EMBL" id="BMAT01006038">
    <property type="protein sequence ID" value="GFS04807.1"/>
    <property type="molecule type" value="Genomic_DNA"/>
</dbReference>
<feature type="compositionally biased region" description="Low complexity" evidence="2">
    <location>
        <begin position="1278"/>
        <end position="1290"/>
    </location>
</feature>
<sequence>MGNLPIRSRICRVSLGVRRTQNSIRTVPKLAQPDDGSAKAGRPPVEVLYLDSRDLRVFKHAYLCAVYPVLAAPSPPSPVSPSPRPTFASASRRSSGSSGAVGGTEVHPAARSSGARAADVFVTCVSPLSHQEPAPHSSQLVHGSPYTFHDSGVEESDEAGLIGLIPMESICQQLQRAFGLSGALFRQYEVVIVRAYSKAKKSSQKVLAEELTGQLAILENNSHPFYAPNHFITRNGYDLWQKQERMHISELLAKFWQQSLPLLRDHQDRIAELQGVHEDYQILLRKLLDYESKFRDETDGTSALTFTPLSSASCRLLLEFGLRYGIGEMFRKTVLLQNLISEFSPTVGYVTYVNNLVLSIKCMLPSNKAVVVMVKQELDVLHSSLRVLKTQTCKALNQMKDLFSDSRPANGIGLLLSLLKSVMSLMAYLAPSNAQHESYRSCVYNTVMGIFRPHYGKIKAAVWADCDQGRGEQISPQMLNIIIVDIISEVADFRNNFEGAFQKFFSISKMAAVSFYHFLMEDVDVFCQSAKSGKVTIDRQTLALAYRLNQLDSEWGSFIIPRYQTWRVSFLPKLDEWTSALKLIAQQFIVKAVATDQYLSQKIELPQPLLTYQDPSLLSERNSCSISVVSITPSVNSAFSSIMSSIRSTPCHAPQPNGAPDPGTNMQSMFLRKLPTPNIKIDQATGVLLQEKEPVTFTSSSLDSKILKPSKSQGNFYSQPRVHDFVSLPDHLDERNVSDQRSKGGFDMATSISAWREEVAKHRPLPMRPQSQAGSTEREEDGHRSNEAVVSASWSADKTALCDRSNTIASTGKSQPSLFIPPSRYTPASSDGDETKGSASTVDHGAFSFPPLSIESYPAAKPETVDFSQPVFQRPQSGQSASHRRGQGTSALDPATSPSTLLDRQNLSSFDMVGSNSTITITDTREAVLSTSGSVVDVIVLLQRLCGFSANLLGIILSRDRPQCDKPKTSLTRLRSKESFSESVERDSKSRMPPDIATKTASKRDFDEQSFATSSCSEVQAAGSLPGFTSWSTFTTSFSSTQSYSGHPDDIDRLSKASGVKAIDEKDATLYRKDSQDSSTTDFKRDPRHAVVRTPSRIGQAQRKASLEELEPEPTTKTFSKLRTRLKLHLQILKTMCNILTVYTTNILCMDLCGTPKAVAKKLIGANLVDFVRKQQEDGVVWGCRHQGEVPYGCLYYFNRRVDYLCERYEPVTQHMCTRINNAFACLYLLDEYCDHLTCIFGLEEDGQAMAEEDEDFVERSVGEEGLQVKEEPPLTASGRSDGSGDTSTGANSLFEVISSSSGYLTSDANPGHEQGGSGDTQQFGPSASKPEAESYVSSEDDSLSDTACAVPLVSLKHRWTTRVQQTYLAARHHVLATVSSMCRLMAHKLNLFVRDGLPMLLRLKDPAVTMDSCLSPIITFMHRYLDSLSSWLYRDCFRRVLDYLWVLIVQVGPVPELLHEVIYKIINSAVYMIQKCNKHNM</sequence>
<feature type="compositionally biased region" description="Basic and acidic residues" evidence="2">
    <location>
        <begin position="975"/>
        <end position="992"/>
    </location>
</feature>
<proteinExistence type="predicted"/>
<name>A0AAV4I5P0_9GAST</name>
<organism evidence="3 4">
    <name type="scientific">Elysia marginata</name>
    <dbReference type="NCBI Taxonomy" id="1093978"/>
    <lineage>
        <taxon>Eukaryota</taxon>
        <taxon>Metazoa</taxon>
        <taxon>Spiralia</taxon>
        <taxon>Lophotrochozoa</taxon>
        <taxon>Mollusca</taxon>
        <taxon>Gastropoda</taxon>
        <taxon>Heterobranchia</taxon>
        <taxon>Euthyneura</taxon>
        <taxon>Panpulmonata</taxon>
        <taxon>Sacoglossa</taxon>
        <taxon>Placobranchoidea</taxon>
        <taxon>Plakobranchidae</taxon>
        <taxon>Elysia</taxon>
    </lineage>
</organism>
<feature type="region of interest" description="Disordered" evidence="2">
    <location>
        <begin position="966"/>
        <end position="1004"/>
    </location>
</feature>
<comment type="caution">
    <text evidence="3">The sequence shown here is derived from an EMBL/GenBank/DDBJ whole genome shotgun (WGS) entry which is preliminary data.</text>
</comment>
<dbReference type="PANTHER" id="PTHR45999:SF6">
    <property type="entry name" value="MHD2 DOMAIN-CONTAINING PROTEIN"/>
    <property type="match status" value="1"/>
</dbReference>
<feature type="region of interest" description="Disordered" evidence="2">
    <location>
        <begin position="873"/>
        <end position="901"/>
    </location>
</feature>